<keyword evidence="12" id="KW-0810">Translation regulation</keyword>
<dbReference type="GO" id="GO:0035145">
    <property type="term" value="C:exon-exon junction complex"/>
    <property type="evidence" value="ECO:0007669"/>
    <property type="project" value="InterPro"/>
</dbReference>
<dbReference type="GO" id="GO:0048471">
    <property type="term" value="C:perinuclear region of cytoplasm"/>
    <property type="evidence" value="ECO:0007669"/>
    <property type="project" value="UniProtKB-SubCell"/>
</dbReference>
<evidence type="ECO:0000256" key="10">
    <source>
        <dbReference type="ARBA" id="ARBA00022728"/>
    </source>
</evidence>
<accession>A0A7J7KL24</accession>
<evidence type="ECO:0000256" key="12">
    <source>
        <dbReference type="ARBA" id="ARBA00022845"/>
    </source>
</evidence>
<dbReference type="InterPro" id="IPR028544">
    <property type="entry name" value="CASC3"/>
</dbReference>
<feature type="compositionally biased region" description="Basic and acidic residues" evidence="18">
    <location>
        <begin position="902"/>
        <end position="911"/>
    </location>
</feature>
<dbReference type="GO" id="GO:0030425">
    <property type="term" value="C:dendrite"/>
    <property type="evidence" value="ECO:0007669"/>
    <property type="project" value="UniProtKB-SubCell"/>
</dbReference>
<dbReference type="PANTHER" id="PTHR13434">
    <property type="entry name" value="PROTEIN CASC3"/>
    <property type="match status" value="1"/>
</dbReference>
<evidence type="ECO:0000256" key="18">
    <source>
        <dbReference type="SAM" id="MobiDB-lite"/>
    </source>
</evidence>
<evidence type="ECO:0000256" key="6">
    <source>
        <dbReference type="ARBA" id="ARBA00019964"/>
    </source>
</evidence>
<comment type="similarity">
    <text evidence="5">Belongs to the CASC3 family.</text>
</comment>
<dbReference type="OrthoDB" id="657902at2759"/>
<evidence type="ECO:0000256" key="7">
    <source>
        <dbReference type="ARBA" id="ARBA00022448"/>
    </source>
</evidence>
<keyword evidence="17" id="KW-0966">Cell projection</keyword>
<name>A0A7J7KL24_BUGNE</name>
<comment type="caution">
    <text evidence="20">The sequence shown here is derived from an EMBL/GenBank/DDBJ whole genome shotgun (WGS) entry which is preliminary data.</text>
</comment>
<feature type="compositionally biased region" description="Polar residues" evidence="18">
    <location>
        <begin position="731"/>
        <end position="774"/>
    </location>
</feature>
<evidence type="ECO:0000256" key="14">
    <source>
        <dbReference type="ARBA" id="ARBA00023161"/>
    </source>
</evidence>
<keyword evidence="11" id="KW-0509">mRNA transport</keyword>
<dbReference type="EMBL" id="VXIV02000418">
    <property type="protein sequence ID" value="KAF6038398.1"/>
    <property type="molecule type" value="Genomic_DNA"/>
</dbReference>
<feature type="compositionally biased region" description="Polar residues" evidence="18">
    <location>
        <begin position="285"/>
        <end position="294"/>
    </location>
</feature>
<keyword evidence="10" id="KW-0747">Spliceosome</keyword>
<dbReference type="GO" id="GO:0003729">
    <property type="term" value="F:mRNA binding"/>
    <property type="evidence" value="ECO:0007669"/>
    <property type="project" value="InterPro"/>
</dbReference>
<feature type="compositionally biased region" description="Polar residues" evidence="18">
    <location>
        <begin position="782"/>
        <end position="793"/>
    </location>
</feature>
<evidence type="ECO:0000256" key="1">
    <source>
        <dbReference type="ARBA" id="ARBA00004210"/>
    </source>
</evidence>
<sequence length="911" mass="97309">MAEIANRRRRQASDSEYLDDSHTDTVNVSVAPTDNEKSYNRQQSQDYDDEKEEGEITSDSDSLSTISSVCWVYSVELVLLVVPSFGKGAFYEHDSRSGADDVITQSPGKDVRDEENDTPKSKKLWAMEKKEKWAHDCFDEAAQAPKSRDQLIALYGYDIRSKTRPQILRPVPTAPDVPREGDEVMANHLLEISLTLSQGHSGVSEVGVVLTEEIEAEVVAGSRLNMITRGILVARRSQDARNLDKPMNVEPRGTKTVERKSQDARLDPATPTEGFRPPSKAAEQRPQQPTNQNAPPVASAAKPESSGGVTQTKRYSSQRQTDRQTSAAGKPSPYPSEPRPLLGQQTPSAQPVAPQQQQKPFAGGVGSVPPMQPPYAQLPTVVPPQMFINQNSSAAVRLIPPSGFLPQSNQQMVAGANRPPVIAGVPQSIAPQIMSAMQQPAHPVMASGVAAPMASYVPSPVIATPQMVSQQMAATPPLPSQELGAMYAPRAPLMTQPVPPVAAGAASVSEPGVPIGGAVYYQPSPQRPQMEGTTYYAPPTSTSENSGTTFYPQQQPPPHHFSPTPTAENQGPVYYDTKSQVAKSSPQSRPRVKNVIPIVAPEGDLEEERTTDASSTSQPIETQNILAQPITTTHATVQPIADPQTQIELPRQPEAKPMRAIVKTNEPIRTPETIDTPTVDPGTSTIATSQLLSRIRDEAAAADTGCHSIQSNEEGEVKDSEAVNLSEPYEQENSPSDHPQVDTPSKTLQVDSPSKTLQVDSPSDTLQVNTTEDTLQVDGPSDNPQVDSPSGTPQVDGPSDNPQVDSPSGTPQVDSPSSTPQVDSPSGTPQVDSPGDMQSTGGAGDVQSTEDPKISPAVADVPLNTECPADVEPVSKPKTPEADLPGPGGDLKVDNKISQSVSEEKTITAPN</sequence>
<keyword evidence="15" id="KW-0508">mRNA splicing</keyword>
<dbReference type="GO" id="GO:0005681">
    <property type="term" value="C:spliceosomal complex"/>
    <property type="evidence" value="ECO:0007669"/>
    <property type="project" value="UniProtKB-KW"/>
</dbReference>
<feature type="region of interest" description="Disordered" evidence="18">
    <location>
        <begin position="710"/>
        <end position="911"/>
    </location>
</feature>
<evidence type="ECO:0000256" key="4">
    <source>
        <dbReference type="ARBA" id="ARBA00004556"/>
    </source>
</evidence>
<feature type="region of interest" description="Disordered" evidence="18">
    <location>
        <begin position="98"/>
        <end position="120"/>
    </location>
</feature>
<dbReference type="GO" id="GO:0006397">
    <property type="term" value="P:mRNA processing"/>
    <property type="evidence" value="ECO:0007669"/>
    <property type="project" value="UniProtKB-KW"/>
</dbReference>
<feature type="domain" description="Btz" evidence="19">
    <location>
        <begin position="14"/>
        <end position="164"/>
    </location>
</feature>
<evidence type="ECO:0000256" key="15">
    <source>
        <dbReference type="ARBA" id="ARBA00023187"/>
    </source>
</evidence>
<dbReference type="InterPro" id="IPR018545">
    <property type="entry name" value="Btz_dom"/>
</dbReference>
<keyword evidence="13" id="KW-0694">RNA-binding</keyword>
<evidence type="ECO:0000256" key="3">
    <source>
        <dbReference type="ARBA" id="ARBA00004324"/>
    </source>
</evidence>
<evidence type="ECO:0000313" key="20">
    <source>
        <dbReference type="EMBL" id="KAF6038398.1"/>
    </source>
</evidence>
<feature type="compositionally biased region" description="Low complexity" evidence="18">
    <location>
        <begin position="344"/>
        <end position="362"/>
    </location>
</feature>
<evidence type="ECO:0000313" key="21">
    <source>
        <dbReference type="Proteomes" id="UP000593567"/>
    </source>
</evidence>
<dbReference type="PANTHER" id="PTHR13434:SF0">
    <property type="entry name" value="PROTEIN CASC3"/>
    <property type="match status" value="1"/>
</dbReference>
<feature type="compositionally biased region" description="Basic and acidic residues" evidence="18">
    <location>
        <begin position="252"/>
        <end position="266"/>
    </location>
</feature>
<proteinExistence type="inferred from homology"/>
<dbReference type="Pfam" id="PF09405">
    <property type="entry name" value="Btz"/>
    <property type="match status" value="1"/>
</dbReference>
<dbReference type="GO" id="GO:0000184">
    <property type="term" value="P:nuclear-transcribed mRNA catabolic process, nonsense-mediated decay"/>
    <property type="evidence" value="ECO:0007669"/>
    <property type="project" value="UniProtKB-KW"/>
</dbReference>
<keyword evidence="14" id="KW-0866">Nonsense-mediated mRNA decay</keyword>
<dbReference type="SMART" id="SM01044">
    <property type="entry name" value="Btz"/>
    <property type="match status" value="1"/>
</dbReference>
<evidence type="ECO:0000256" key="5">
    <source>
        <dbReference type="ARBA" id="ARBA00009548"/>
    </source>
</evidence>
<evidence type="ECO:0000256" key="17">
    <source>
        <dbReference type="ARBA" id="ARBA00023273"/>
    </source>
</evidence>
<keyword evidence="8" id="KW-0963">Cytoplasm</keyword>
<evidence type="ECO:0000256" key="8">
    <source>
        <dbReference type="ARBA" id="ARBA00022490"/>
    </source>
</evidence>
<evidence type="ECO:0000256" key="9">
    <source>
        <dbReference type="ARBA" id="ARBA00022664"/>
    </source>
</evidence>
<organism evidence="20 21">
    <name type="scientific">Bugula neritina</name>
    <name type="common">Brown bryozoan</name>
    <name type="synonym">Sertularia neritina</name>
    <dbReference type="NCBI Taxonomy" id="10212"/>
    <lineage>
        <taxon>Eukaryota</taxon>
        <taxon>Metazoa</taxon>
        <taxon>Spiralia</taxon>
        <taxon>Lophotrochozoa</taxon>
        <taxon>Bryozoa</taxon>
        <taxon>Gymnolaemata</taxon>
        <taxon>Cheilostomatida</taxon>
        <taxon>Flustrina</taxon>
        <taxon>Buguloidea</taxon>
        <taxon>Bugulidae</taxon>
        <taxon>Bugula</taxon>
    </lineage>
</organism>
<feature type="region of interest" description="Disordered" evidence="18">
    <location>
        <begin position="524"/>
        <end position="569"/>
    </location>
</feature>
<reference evidence="20" key="1">
    <citation type="submission" date="2020-06" db="EMBL/GenBank/DDBJ databases">
        <title>Draft genome of Bugula neritina, a colonial animal packing powerful symbionts and potential medicines.</title>
        <authorList>
            <person name="Rayko M."/>
        </authorList>
    </citation>
    <scope>NUCLEOTIDE SEQUENCE [LARGE SCALE GENOMIC DNA]</scope>
    <source>
        <strain evidence="20">Kwan_BN1</strain>
    </source>
</reference>
<gene>
    <name evidence="20" type="ORF">EB796_003301</name>
</gene>
<feature type="compositionally biased region" description="Polar residues" evidence="18">
    <location>
        <begin position="307"/>
        <end position="327"/>
    </location>
</feature>
<dbReference type="GO" id="GO:0051028">
    <property type="term" value="P:mRNA transport"/>
    <property type="evidence" value="ECO:0007669"/>
    <property type="project" value="UniProtKB-KW"/>
</dbReference>
<dbReference type="Proteomes" id="UP000593567">
    <property type="component" value="Unassembled WGS sequence"/>
</dbReference>
<keyword evidence="9" id="KW-0507">mRNA processing</keyword>
<dbReference type="GO" id="GO:0010494">
    <property type="term" value="C:cytoplasmic stress granule"/>
    <property type="evidence" value="ECO:0007669"/>
    <property type="project" value="UniProtKB-SubCell"/>
</dbReference>
<evidence type="ECO:0000256" key="16">
    <source>
        <dbReference type="ARBA" id="ARBA00023242"/>
    </source>
</evidence>
<dbReference type="GO" id="GO:0016607">
    <property type="term" value="C:nuclear speck"/>
    <property type="evidence" value="ECO:0007669"/>
    <property type="project" value="UniProtKB-SubCell"/>
</dbReference>
<feature type="compositionally biased region" description="Acidic residues" evidence="18">
    <location>
        <begin position="46"/>
        <end position="58"/>
    </location>
</feature>
<dbReference type="AlphaFoldDB" id="A0A7J7KL24"/>
<keyword evidence="7" id="KW-0813">Transport</keyword>
<keyword evidence="21" id="KW-1185">Reference proteome</keyword>
<feature type="compositionally biased region" description="Basic and acidic residues" evidence="18">
    <location>
        <begin position="109"/>
        <end position="120"/>
    </location>
</feature>
<evidence type="ECO:0000256" key="13">
    <source>
        <dbReference type="ARBA" id="ARBA00022884"/>
    </source>
</evidence>
<evidence type="ECO:0000259" key="19">
    <source>
        <dbReference type="SMART" id="SM01044"/>
    </source>
</evidence>
<evidence type="ECO:0000256" key="11">
    <source>
        <dbReference type="ARBA" id="ARBA00022816"/>
    </source>
</evidence>
<protein>
    <recommendedName>
        <fullName evidence="6">Protein CASC3</fullName>
    </recommendedName>
</protein>
<comment type="subcellular location">
    <subcellularLocation>
        <location evidence="2">Cell projection</location>
        <location evidence="2">Dendrite</location>
    </subcellularLocation>
    <subcellularLocation>
        <location evidence="1">Cytoplasm</location>
        <location evidence="1">Stress granule</location>
    </subcellularLocation>
    <subcellularLocation>
        <location evidence="4">Cytoplasm</location>
        <location evidence="4">Perinuclear region</location>
    </subcellularLocation>
    <subcellularLocation>
        <location evidence="3">Nucleus speckle</location>
    </subcellularLocation>
</comment>
<evidence type="ECO:0000256" key="2">
    <source>
        <dbReference type="ARBA" id="ARBA00004279"/>
    </source>
</evidence>
<dbReference type="GO" id="GO:0006417">
    <property type="term" value="P:regulation of translation"/>
    <property type="evidence" value="ECO:0007669"/>
    <property type="project" value="UniProtKB-KW"/>
</dbReference>
<keyword evidence="16" id="KW-0539">Nucleus</keyword>
<dbReference type="GO" id="GO:0008380">
    <property type="term" value="P:RNA splicing"/>
    <property type="evidence" value="ECO:0007669"/>
    <property type="project" value="UniProtKB-KW"/>
</dbReference>
<feature type="region of interest" description="Disordered" evidence="18">
    <location>
        <begin position="242"/>
        <end position="371"/>
    </location>
</feature>
<feature type="region of interest" description="Disordered" evidence="18">
    <location>
        <begin position="1"/>
        <end position="59"/>
    </location>
</feature>
<feature type="compositionally biased region" description="Polar residues" evidence="18">
    <location>
        <begin position="800"/>
        <end position="840"/>
    </location>
</feature>